<dbReference type="Pfam" id="PF02872">
    <property type="entry name" value="5_nucleotid_C"/>
    <property type="match status" value="1"/>
</dbReference>
<dbReference type="InterPro" id="IPR006146">
    <property type="entry name" value="5'-Nucleotdase_CS"/>
</dbReference>
<evidence type="ECO:0000256" key="4">
    <source>
        <dbReference type="ARBA" id="ARBA00022729"/>
    </source>
</evidence>
<dbReference type="AlphaFoldDB" id="A0A1H2Z2D7"/>
<keyword evidence="6" id="KW-0547">Nucleotide-binding</keyword>
<evidence type="ECO:0000259" key="8">
    <source>
        <dbReference type="Pfam" id="PF02872"/>
    </source>
</evidence>
<dbReference type="SUPFAM" id="SSF55816">
    <property type="entry name" value="5'-nucleotidase (syn. UDP-sugar hydrolase), C-terminal domain"/>
    <property type="match status" value="1"/>
</dbReference>
<keyword evidence="5" id="KW-0572">Peptidoglycan-anchor</keyword>
<dbReference type="FunFam" id="3.90.780.10:FF:000004">
    <property type="entry name" value="UDP-sugar hydrolase, putative"/>
    <property type="match status" value="1"/>
</dbReference>
<feature type="signal peptide" evidence="6">
    <location>
        <begin position="1"/>
        <end position="28"/>
    </location>
</feature>
<keyword evidence="4 6" id="KW-0732">Signal</keyword>
<dbReference type="Proteomes" id="UP000198534">
    <property type="component" value="Unassembled WGS sequence"/>
</dbReference>
<organism evidence="9 10">
    <name type="scientific">Marininema mesophilum</name>
    <dbReference type="NCBI Taxonomy" id="1048340"/>
    <lineage>
        <taxon>Bacteria</taxon>
        <taxon>Bacillati</taxon>
        <taxon>Bacillota</taxon>
        <taxon>Bacilli</taxon>
        <taxon>Bacillales</taxon>
        <taxon>Thermoactinomycetaceae</taxon>
        <taxon>Marininema</taxon>
    </lineage>
</organism>
<evidence type="ECO:0000256" key="3">
    <source>
        <dbReference type="ARBA" id="ARBA00022525"/>
    </source>
</evidence>
<sequence>MNKMRGKWLRITVGALLCGALVVPIAYANSEPGKPQRQVDVQLLGLNDFHGQLDITRKVNGKEAGRADYLATYLKERQKQNPNTLMVHSGDMVGASPPVSALMQDEPTIEFLNTVGFDVGTLGNHEFDEGYKEMLRLIKGGRHDATGDFAGADFPYLAANVVKKKTGKRLLRGHVTKKVKGVPIGFIGVVTKDAPKAATPTAVKGVKFLDETKVINREVKKLKREGVRSIVVLAHEGGFQDEKTGAINGRINDIAKKVNKDVDVIMAGHSHSNLNTTVNNKLIVQANCYGTAFSDVDLTIDRRTGDIVKKKANVVNTYHKGVTPDPKIAALIKKYQDKVAPIINKKVGESANELTRTGSAAGESQLGNLVADAQRWKMKTDISLMNPGGIRSDLNKGKVTWGDLYTIQPFNNNMVSMKLTGKQLKQLLNQQWPEGSNEPRILQISGFTYKYDPSRPAKDRVTDLKKADGTPITDDQTLTASANAFLSAGGDGFTVFKDAKDKVVGPVDLDALVDYIKQLPQPFTAKIDGRIQKVGKGK</sequence>
<protein>
    <submittedName>
        <fullName evidence="9">5'-nucleotidase</fullName>
    </submittedName>
</protein>
<gene>
    <name evidence="9" type="ORF">SAMN05444487_11082</name>
</gene>
<feature type="domain" description="5'-Nucleotidase C-terminal" evidence="8">
    <location>
        <begin position="347"/>
        <end position="498"/>
    </location>
</feature>
<keyword evidence="2" id="KW-0134">Cell wall</keyword>
<keyword evidence="10" id="KW-1185">Reference proteome</keyword>
<keyword evidence="3" id="KW-0964">Secreted</keyword>
<evidence type="ECO:0000313" key="10">
    <source>
        <dbReference type="Proteomes" id="UP000198534"/>
    </source>
</evidence>
<comment type="subcellular location">
    <subcellularLocation>
        <location evidence="1">Secreted</location>
        <location evidence="1">Cell wall</location>
        <topology evidence="1">Peptidoglycan-anchor</topology>
    </subcellularLocation>
</comment>
<dbReference type="GO" id="GO:0009166">
    <property type="term" value="P:nucleotide catabolic process"/>
    <property type="evidence" value="ECO:0007669"/>
    <property type="project" value="InterPro"/>
</dbReference>
<dbReference type="GO" id="GO:0000166">
    <property type="term" value="F:nucleotide binding"/>
    <property type="evidence" value="ECO:0007669"/>
    <property type="project" value="UniProtKB-KW"/>
</dbReference>
<dbReference type="SUPFAM" id="SSF56300">
    <property type="entry name" value="Metallo-dependent phosphatases"/>
    <property type="match status" value="1"/>
</dbReference>
<evidence type="ECO:0000256" key="5">
    <source>
        <dbReference type="ARBA" id="ARBA00023088"/>
    </source>
</evidence>
<dbReference type="Gene3D" id="3.90.780.10">
    <property type="entry name" value="5'-Nucleotidase, C-terminal domain"/>
    <property type="match status" value="1"/>
</dbReference>
<evidence type="ECO:0000313" key="9">
    <source>
        <dbReference type="EMBL" id="SDX11158.1"/>
    </source>
</evidence>
<evidence type="ECO:0000256" key="6">
    <source>
        <dbReference type="RuleBase" id="RU362119"/>
    </source>
</evidence>
<dbReference type="FunFam" id="3.60.21.10:FF:000052">
    <property type="entry name" value="Endonuclease YhcR"/>
    <property type="match status" value="1"/>
</dbReference>
<dbReference type="PANTHER" id="PTHR11575:SF24">
    <property type="entry name" value="5'-NUCLEOTIDASE"/>
    <property type="match status" value="1"/>
</dbReference>
<dbReference type="InterPro" id="IPR008334">
    <property type="entry name" value="5'-Nucleotdase_C"/>
</dbReference>
<feature type="domain" description="Calcineurin-like phosphoesterase" evidence="7">
    <location>
        <begin position="44"/>
        <end position="272"/>
    </location>
</feature>
<dbReference type="GO" id="GO:0046872">
    <property type="term" value="F:metal ion binding"/>
    <property type="evidence" value="ECO:0007669"/>
    <property type="project" value="InterPro"/>
</dbReference>
<dbReference type="Pfam" id="PF00149">
    <property type="entry name" value="Metallophos"/>
    <property type="match status" value="1"/>
</dbReference>
<dbReference type="PANTHER" id="PTHR11575">
    <property type="entry name" value="5'-NUCLEOTIDASE-RELATED"/>
    <property type="match status" value="1"/>
</dbReference>
<reference evidence="9 10" key="1">
    <citation type="submission" date="2016-10" db="EMBL/GenBank/DDBJ databases">
        <authorList>
            <person name="de Groot N.N."/>
        </authorList>
    </citation>
    <scope>NUCLEOTIDE SEQUENCE [LARGE SCALE GENOMIC DNA]</scope>
    <source>
        <strain evidence="9 10">DSM 45610</strain>
    </source>
</reference>
<dbReference type="InterPro" id="IPR006179">
    <property type="entry name" value="5_nucleotidase/apyrase"/>
</dbReference>
<proteinExistence type="inferred from homology"/>
<dbReference type="GO" id="GO:0008768">
    <property type="term" value="F:UDP-sugar diphosphatase activity"/>
    <property type="evidence" value="ECO:0007669"/>
    <property type="project" value="TreeGrafter"/>
</dbReference>
<dbReference type="Gene3D" id="3.60.21.10">
    <property type="match status" value="1"/>
</dbReference>
<dbReference type="InterPro" id="IPR036907">
    <property type="entry name" value="5'-Nucleotdase_C_sf"/>
</dbReference>
<feature type="chain" id="PRO_5011330401" evidence="6">
    <location>
        <begin position="29"/>
        <end position="538"/>
    </location>
</feature>
<accession>A0A1H2Z2D7</accession>
<evidence type="ECO:0000259" key="7">
    <source>
        <dbReference type="Pfam" id="PF00149"/>
    </source>
</evidence>
<dbReference type="STRING" id="1048340.SAMN05444487_11082"/>
<dbReference type="GO" id="GO:0008253">
    <property type="term" value="F:5'-nucleotidase activity"/>
    <property type="evidence" value="ECO:0007669"/>
    <property type="project" value="TreeGrafter"/>
</dbReference>
<keyword evidence="6" id="KW-0378">Hydrolase</keyword>
<dbReference type="InterPro" id="IPR004843">
    <property type="entry name" value="Calcineurin-like_PHP"/>
</dbReference>
<comment type="similarity">
    <text evidence="6">Belongs to the 5'-nucleotidase family.</text>
</comment>
<name>A0A1H2Z2D7_9BACL</name>
<evidence type="ECO:0000256" key="1">
    <source>
        <dbReference type="ARBA" id="ARBA00004168"/>
    </source>
</evidence>
<evidence type="ECO:0000256" key="2">
    <source>
        <dbReference type="ARBA" id="ARBA00022512"/>
    </source>
</evidence>
<dbReference type="EMBL" id="FNNQ01000010">
    <property type="protein sequence ID" value="SDX11158.1"/>
    <property type="molecule type" value="Genomic_DNA"/>
</dbReference>
<dbReference type="PROSITE" id="PS00786">
    <property type="entry name" value="5_NUCLEOTIDASE_2"/>
    <property type="match status" value="1"/>
</dbReference>
<dbReference type="GO" id="GO:0030288">
    <property type="term" value="C:outer membrane-bounded periplasmic space"/>
    <property type="evidence" value="ECO:0007669"/>
    <property type="project" value="TreeGrafter"/>
</dbReference>
<dbReference type="PRINTS" id="PR01607">
    <property type="entry name" value="APYRASEFAMLY"/>
</dbReference>
<dbReference type="InterPro" id="IPR029052">
    <property type="entry name" value="Metallo-depent_PP-like"/>
</dbReference>